<feature type="compositionally biased region" description="Pro residues" evidence="1">
    <location>
        <begin position="717"/>
        <end position="733"/>
    </location>
</feature>
<feature type="compositionally biased region" description="Low complexity" evidence="1">
    <location>
        <begin position="799"/>
        <end position="821"/>
    </location>
</feature>
<feature type="compositionally biased region" description="Low complexity" evidence="1">
    <location>
        <begin position="113"/>
        <end position="126"/>
    </location>
</feature>
<protein>
    <submittedName>
        <fullName evidence="2">Uncharacterized protein</fullName>
    </submittedName>
</protein>
<evidence type="ECO:0000313" key="3">
    <source>
        <dbReference type="Proteomes" id="UP000027265"/>
    </source>
</evidence>
<feature type="compositionally biased region" description="Low complexity" evidence="1">
    <location>
        <begin position="758"/>
        <end position="768"/>
    </location>
</feature>
<name>A0A067Q3N9_9AGAM</name>
<feature type="compositionally biased region" description="Low complexity" evidence="1">
    <location>
        <begin position="611"/>
        <end position="633"/>
    </location>
</feature>
<evidence type="ECO:0000313" key="2">
    <source>
        <dbReference type="EMBL" id="KDQ58102.1"/>
    </source>
</evidence>
<dbReference type="EMBL" id="KL197718">
    <property type="protein sequence ID" value="KDQ58102.1"/>
    <property type="molecule type" value="Genomic_DNA"/>
</dbReference>
<dbReference type="HOGENOM" id="CLU_274652_0_0_1"/>
<feature type="compositionally biased region" description="Low complexity" evidence="1">
    <location>
        <begin position="464"/>
        <end position="478"/>
    </location>
</feature>
<feature type="compositionally biased region" description="Acidic residues" evidence="1">
    <location>
        <begin position="984"/>
        <end position="995"/>
    </location>
</feature>
<feature type="compositionally biased region" description="Basic and acidic residues" evidence="1">
    <location>
        <begin position="769"/>
        <end position="784"/>
    </location>
</feature>
<feature type="compositionally biased region" description="Low complexity" evidence="1">
    <location>
        <begin position="510"/>
        <end position="520"/>
    </location>
</feature>
<feature type="compositionally biased region" description="Polar residues" evidence="1">
    <location>
        <begin position="433"/>
        <end position="460"/>
    </location>
</feature>
<dbReference type="OrthoDB" id="2690066at2759"/>
<feature type="region of interest" description="Disordered" evidence="1">
    <location>
        <begin position="156"/>
        <end position="332"/>
    </location>
</feature>
<accession>A0A067Q3N9</accession>
<evidence type="ECO:0000256" key="1">
    <source>
        <dbReference type="SAM" id="MobiDB-lite"/>
    </source>
</evidence>
<feature type="compositionally biased region" description="Basic and acidic residues" evidence="1">
    <location>
        <begin position="1048"/>
        <end position="1061"/>
    </location>
</feature>
<proteinExistence type="predicted"/>
<feature type="compositionally biased region" description="Polar residues" evidence="1">
    <location>
        <begin position="66"/>
        <end position="80"/>
    </location>
</feature>
<dbReference type="InParanoid" id="A0A067Q3N9"/>
<feature type="region of interest" description="Disordered" evidence="1">
    <location>
        <begin position="59"/>
        <end position="129"/>
    </location>
</feature>
<keyword evidence="3" id="KW-1185">Reference proteome</keyword>
<feature type="compositionally biased region" description="Polar residues" evidence="1">
    <location>
        <begin position="479"/>
        <end position="495"/>
    </location>
</feature>
<feature type="compositionally biased region" description="Pro residues" evidence="1">
    <location>
        <begin position="670"/>
        <end position="680"/>
    </location>
</feature>
<gene>
    <name evidence="2" type="ORF">JAAARDRAFT_34898</name>
</gene>
<feature type="compositionally biased region" description="Low complexity" evidence="1">
    <location>
        <begin position="160"/>
        <end position="170"/>
    </location>
</feature>
<dbReference type="AlphaFoldDB" id="A0A067Q3N9"/>
<feature type="compositionally biased region" description="Basic and acidic residues" evidence="1">
    <location>
        <begin position="247"/>
        <end position="256"/>
    </location>
</feature>
<feature type="region of interest" description="Disordered" evidence="1">
    <location>
        <begin position="965"/>
        <end position="1061"/>
    </location>
</feature>
<feature type="compositionally biased region" description="Polar residues" evidence="1">
    <location>
        <begin position="89"/>
        <end position="101"/>
    </location>
</feature>
<dbReference type="STRING" id="933084.A0A067Q3N9"/>
<sequence length="1147" mass="123467">MAATSTTTARPRTRTRDPPNNGNRDSNLVRASVLDAALQLGVGSNWTVTNWMFDNGIAEEEEEEPTTSSNVPSGSNTSQFDDPLPPQTRYLSTSQSGTSGYNYRLPTKPANSPYPYSSASSASDLHSSSRLDLESQIDFNPKRGFHFDVGADFPPPPTTAPAVDPHTVTPKKSMNKLRKLKQGDVDDGNGNYFSDAFGRGKKPERRADPFGGYPSDVAKVGKPGGKKDLSRMFGEASYEEPVQKGPGKKDLSKMFGDDVDDPSSAFDTSPRTPSKKDKKKSKKSPANGDDSDGGYLSESSTKRKKGFFRSLGSSGKRNRKDSKAPAPVPPMPVMPIIPMELPHLPPSQSLNLPIAEMFARSETPPPDSFSSTGMADIGRDETPMGSSYDLGYGPSRGGGDWKLWDDDGGAPTGPIIPHSLRKVYEAQSDDEQGSVSLNRTRSIESNDQGNGSFMTHSSGSIVPPQSQSGRSGVRQQPSDSSSELSHANSNVSGDSNGVGMRESTARSMAGSDGSDTPPSDDMTDIPETVGNWTLKLKKKHSDQVLPTISLPITRPEEPIQSSPDEAYPPASRAPFFSRRGPPNGLSLQPPDNPYRGNLRSPGGLSSGGYSPGAPSPGSSSGYGSEFVSITPSTSMPPTPVLNNTNAKPQHKNFLSAAFHRSRVRSAAPAPSSPLPLPPPATSSQGSSGSDPSIVPSTDYLVPSPIPSPRAGVYDLPPSTPPPSGPLPPPPMGSLPPDGFPRSPSLYPNALARNGSGGSSRPSTGSRPGTADREREPEPEREWKFKLKPGPPSAYRDIPAAADASSNLQAAPPPVSSRSPSPGLYNQQIPRVQRGRESPFPARPILPPEESSQLVRKSSLAGRSGSAMGRYGKDVLRETPSPPQSDIDPGYDEEFGYGVGDGMNRRGSDKRRGMRYNSVQSEDLGSPHHWPPVPSSSMMEMRKPEPVVQPDVTYEDDNDLDFGDALMRASDRTRQAPDPYYAESFYDDGDDDEEAEGSNPDLDSVLSRFQDGSDDYEDTALSESASKALLFNHHHHHYPREETADDDDASRYPEDDKTAGRRTMYELEGLEDEAGYNRQSVWTVGDRGSILDGEKSWETRDRFVQRVEAMYGEDGREMPAIPPVPRMNPRFANMVGAPNGAGRAPRFG</sequence>
<feature type="compositionally biased region" description="Low complexity" evidence="1">
    <location>
        <begin position="1"/>
        <end position="10"/>
    </location>
</feature>
<dbReference type="Proteomes" id="UP000027265">
    <property type="component" value="Unassembled WGS sequence"/>
</dbReference>
<organism evidence="2 3">
    <name type="scientific">Jaapia argillacea MUCL 33604</name>
    <dbReference type="NCBI Taxonomy" id="933084"/>
    <lineage>
        <taxon>Eukaryota</taxon>
        <taxon>Fungi</taxon>
        <taxon>Dikarya</taxon>
        <taxon>Basidiomycota</taxon>
        <taxon>Agaricomycotina</taxon>
        <taxon>Agaricomycetes</taxon>
        <taxon>Agaricomycetidae</taxon>
        <taxon>Jaapiales</taxon>
        <taxon>Jaapiaceae</taxon>
        <taxon>Jaapia</taxon>
    </lineage>
</organism>
<feature type="region of interest" description="Disordered" evidence="1">
    <location>
        <begin position="1"/>
        <end position="26"/>
    </location>
</feature>
<reference evidence="3" key="1">
    <citation type="journal article" date="2014" name="Proc. Natl. Acad. Sci. U.S.A.">
        <title>Extensive sampling of basidiomycete genomes demonstrates inadequacy of the white-rot/brown-rot paradigm for wood decay fungi.</title>
        <authorList>
            <person name="Riley R."/>
            <person name="Salamov A.A."/>
            <person name="Brown D.W."/>
            <person name="Nagy L.G."/>
            <person name="Floudas D."/>
            <person name="Held B.W."/>
            <person name="Levasseur A."/>
            <person name="Lombard V."/>
            <person name="Morin E."/>
            <person name="Otillar R."/>
            <person name="Lindquist E.A."/>
            <person name="Sun H."/>
            <person name="LaButti K.M."/>
            <person name="Schmutz J."/>
            <person name="Jabbour D."/>
            <person name="Luo H."/>
            <person name="Baker S.E."/>
            <person name="Pisabarro A.G."/>
            <person name="Walton J.D."/>
            <person name="Blanchette R.A."/>
            <person name="Henrissat B."/>
            <person name="Martin F."/>
            <person name="Cullen D."/>
            <person name="Hibbett D.S."/>
            <person name="Grigoriev I.V."/>
        </authorList>
    </citation>
    <scope>NUCLEOTIDE SEQUENCE [LARGE SCALE GENOMIC DNA]</scope>
    <source>
        <strain evidence="3">MUCL 33604</strain>
    </source>
</reference>
<feature type="compositionally biased region" description="Low complexity" evidence="1">
    <location>
        <begin position="681"/>
        <end position="692"/>
    </location>
</feature>
<feature type="region of interest" description="Disordered" evidence="1">
    <location>
        <begin position="360"/>
        <end position="939"/>
    </location>
</feature>